<accession>A0AAP0FSF7</accession>
<proteinExistence type="predicted"/>
<dbReference type="PANTHER" id="PTHR46328:SF44">
    <property type="entry name" value="FAR1 DOMAIN-CONTAINING PROTEIN"/>
    <property type="match status" value="1"/>
</dbReference>
<gene>
    <name evidence="2" type="ORF">KSP39_PZI023757</name>
</gene>
<comment type="caution">
    <text evidence="2">The sequence shown here is derived from an EMBL/GenBank/DDBJ whole genome shotgun (WGS) entry which is preliminary data.</text>
</comment>
<dbReference type="EMBL" id="JBBWWQ010000021">
    <property type="protein sequence ID" value="KAK8913682.1"/>
    <property type="molecule type" value="Genomic_DNA"/>
</dbReference>
<name>A0AAP0FSF7_9ASPA</name>
<protein>
    <recommendedName>
        <fullName evidence="1">FAR1 domain-containing protein</fullName>
    </recommendedName>
</protein>
<dbReference type="AlphaFoldDB" id="A0AAP0FSF7"/>
<dbReference type="Pfam" id="PF03101">
    <property type="entry name" value="FAR1"/>
    <property type="match status" value="1"/>
</dbReference>
<evidence type="ECO:0000259" key="1">
    <source>
        <dbReference type="Pfam" id="PF03101"/>
    </source>
</evidence>
<evidence type="ECO:0000313" key="2">
    <source>
        <dbReference type="EMBL" id="KAK8913682.1"/>
    </source>
</evidence>
<dbReference type="InterPro" id="IPR004330">
    <property type="entry name" value="FAR1_DNA_bnd_dom"/>
</dbReference>
<feature type="domain" description="FAR1" evidence="1">
    <location>
        <begin position="2"/>
        <end position="76"/>
    </location>
</feature>
<dbReference type="PANTHER" id="PTHR46328">
    <property type="entry name" value="FAR-RED IMPAIRED RESPONSIVE (FAR1) FAMILY PROTEIN-RELATED"/>
    <property type="match status" value="1"/>
</dbReference>
<sequence length="76" mass="9107">MYCDYAHRIGFSARKQHVTYWTHTRTIKVREYSCSKSGSKRIKSSPKKYRKLDTRTDCLACIHFHSYSDDKNWKVT</sequence>
<organism evidence="2 3">
    <name type="scientific">Platanthera zijinensis</name>
    <dbReference type="NCBI Taxonomy" id="2320716"/>
    <lineage>
        <taxon>Eukaryota</taxon>
        <taxon>Viridiplantae</taxon>
        <taxon>Streptophyta</taxon>
        <taxon>Embryophyta</taxon>
        <taxon>Tracheophyta</taxon>
        <taxon>Spermatophyta</taxon>
        <taxon>Magnoliopsida</taxon>
        <taxon>Liliopsida</taxon>
        <taxon>Asparagales</taxon>
        <taxon>Orchidaceae</taxon>
        <taxon>Orchidoideae</taxon>
        <taxon>Orchideae</taxon>
        <taxon>Orchidinae</taxon>
        <taxon>Platanthera</taxon>
    </lineage>
</organism>
<reference evidence="2 3" key="1">
    <citation type="journal article" date="2022" name="Nat. Plants">
        <title>Genomes of leafy and leafless Platanthera orchids illuminate the evolution of mycoheterotrophy.</title>
        <authorList>
            <person name="Li M.H."/>
            <person name="Liu K.W."/>
            <person name="Li Z."/>
            <person name="Lu H.C."/>
            <person name="Ye Q.L."/>
            <person name="Zhang D."/>
            <person name="Wang J.Y."/>
            <person name="Li Y.F."/>
            <person name="Zhong Z.M."/>
            <person name="Liu X."/>
            <person name="Yu X."/>
            <person name="Liu D.K."/>
            <person name="Tu X.D."/>
            <person name="Liu B."/>
            <person name="Hao Y."/>
            <person name="Liao X.Y."/>
            <person name="Jiang Y.T."/>
            <person name="Sun W.H."/>
            <person name="Chen J."/>
            <person name="Chen Y.Q."/>
            <person name="Ai Y."/>
            <person name="Zhai J.W."/>
            <person name="Wu S.S."/>
            <person name="Zhou Z."/>
            <person name="Hsiao Y.Y."/>
            <person name="Wu W.L."/>
            <person name="Chen Y.Y."/>
            <person name="Lin Y.F."/>
            <person name="Hsu J.L."/>
            <person name="Li C.Y."/>
            <person name="Wang Z.W."/>
            <person name="Zhao X."/>
            <person name="Zhong W.Y."/>
            <person name="Ma X.K."/>
            <person name="Ma L."/>
            <person name="Huang J."/>
            <person name="Chen G.Z."/>
            <person name="Huang M.Z."/>
            <person name="Huang L."/>
            <person name="Peng D.H."/>
            <person name="Luo Y.B."/>
            <person name="Zou S.Q."/>
            <person name="Chen S.P."/>
            <person name="Lan S."/>
            <person name="Tsai W.C."/>
            <person name="Van de Peer Y."/>
            <person name="Liu Z.J."/>
        </authorList>
    </citation>
    <scope>NUCLEOTIDE SEQUENCE [LARGE SCALE GENOMIC DNA]</scope>
    <source>
        <strain evidence="2">Lor287</strain>
    </source>
</reference>
<evidence type="ECO:0000313" key="3">
    <source>
        <dbReference type="Proteomes" id="UP001418222"/>
    </source>
</evidence>
<keyword evidence="3" id="KW-1185">Reference proteome</keyword>
<dbReference type="Proteomes" id="UP001418222">
    <property type="component" value="Unassembled WGS sequence"/>
</dbReference>